<organism evidence="5 6">
    <name type="scientific">Streptococcus equi subsp. ruminatorum</name>
    <dbReference type="NCBI Taxonomy" id="254358"/>
    <lineage>
        <taxon>Bacteria</taxon>
        <taxon>Bacillati</taxon>
        <taxon>Bacillota</taxon>
        <taxon>Bacilli</taxon>
        <taxon>Lactobacillales</taxon>
        <taxon>Streptococcaceae</taxon>
        <taxon>Streptococcus</taxon>
    </lineage>
</organism>
<feature type="coiled-coil region" evidence="1">
    <location>
        <begin position="497"/>
        <end position="524"/>
    </location>
</feature>
<dbReference type="EMBL" id="JAAKFZ010000021">
    <property type="protein sequence ID" value="NGL84658.1"/>
    <property type="molecule type" value="Genomic_DNA"/>
</dbReference>
<feature type="domain" description="Group II intron-interrupted relaxase LtrB C-terminal" evidence="3">
    <location>
        <begin position="412"/>
        <end position="533"/>
    </location>
</feature>
<name>A0A6M1L3Q0_9STRE</name>
<evidence type="ECO:0000259" key="4">
    <source>
        <dbReference type="Pfam" id="PF20874"/>
    </source>
</evidence>
<dbReference type="Pfam" id="PF11083">
    <property type="entry name" value="Relaxase_C"/>
    <property type="match status" value="1"/>
</dbReference>
<feature type="domain" description="MobA/VirD2-like nuclease" evidence="2">
    <location>
        <begin position="79"/>
        <end position="187"/>
    </location>
</feature>
<evidence type="ECO:0000256" key="1">
    <source>
        <dbReference type="SAM" id="Coils"/>
    </source>
</evidence>
<feature type="domain" description="Group II intron-interrupted relaxase LtrB central" evidence="4">
    <location>
        <begin position="314"/>
        <end position="397"/>
    </location>
</feature>
<proteinExistence type="predicted"/>
<evidence type="ECO:0000259" key="3">
    <source>
        <dbReference type="Pfam" id="PF11083"/>
    </source>
</evidence>
<evidence type="ECO:0000259" key="2">
    <source>
        <dbReference type="Pfam" id="PF03432"/>
    </source>
</evidence>
<accession>A0A6M1L3Q0</accession>
<dbReference type="InterPro" id="IPR048299">
    <property type="entry name" value="LtrB_central"/>
</dbReference>
<dbReference type="Pfam" id="PF20874">
    <property type="entry name" value="Relaxase_M"/>
    <property type="match status" value="1"/>
</dbReference>
<keyword evidence="1" id="KW-0175">Coiled coil</keyword>
<dbReference type="Pfam" id="PF03432">
    <property type="entry name" value="Relaxase"/>
    <property type="match status" value="1"/>
</dbReference>
<dbReference type="Proteomes" id="UP000479499">
    <property type="component" value="Unassembled WGS sequence"/>
</dbReference>
<dbReference type="AlphaFoldDB" id="A0A6M1L3Q0"/>
<dbReference type="InterPro" id="IPR005094">
    <property type="entry name" value="Endonuclease_MobA/VirD2"/>
</dbReference>
<sequence length="547" mass="64070">MVVTKVFQIKQTKNLKRAIDYITRDDATLIKVEQHDKDDAFDYTLTTDGEVHKKLISGHHLIDPGDRDAIYDDFILLKQSVDELYDNATLSDLKNDNRVLAHHIVQSFSPDDNLTPEEVNEIGRKTALEFTGGDYQFVVATHMDKGFLHNHIIFNTTNEVTLKKFRWQKGTKKSLEHISDKHVELYGAQILEPKLRTSYTDYSAWRRQNNFSYEIKQRLNFLLKHSVSIEDFQQKAKTLDLHIDFSGKFAKYRLLVPLDGKLQEKNTRDRTLSKKRIYSFEQIQKRVAMNEVVYTVDHIKEKYEEEQAKKAEDFEMKVRIEPWQISEITTQSIHLPVSFGLEQKGTISIPARMLDQNEDGSFTAYFKKKDYFYFINQDKSTDNRFIQGSTLVKQLSLNSGEVILTKNWEMTELERLVEEFNFLSANKVTNSKQFQEMQERFLEQLEKTDQTLAQLDSKMAYLNKVLGALSDYQDGLVPSEVTMAILEKAKVAKNTDRNLIRKEIKELQIEREALQEARDRIVKDYDFANEMEQSYDHKHHHSKGHQR</sequence>
<protein>
    <submittedName>
        <fullName evidence="5">Relaxase/mobilization nuclease domain-containing protein</fullName>
    </submittedName>
</protein>
<comment type="caution">
    <text evidence="5">The sequence shown here is derived from an EMBL/GenBank/DDBJ whole genome shotgun (WGS) entry which is preliminary data.</text>
</comment>
<evidence type="ECO:0000313" key="6">
    <source>
        <dbReference type="Proteomes" id="UP000479499"/>
    </source>
</evidence>
<gene>
    <name evidence="5" type="ORF">G5B50_07755</name>
</gene>
<reference evidence="5 6" key="1">
    <citation type="submission" date="2020-02" db="EMBL/GenBank/DDBJ databases">
        <title>M-like protein SrM is not crucial to the virulence of a novel isolate of Streptococcus equi subsp. ruminatorum from Macaca mulatta.</title>
        <authorList>
            <person name="Guo G."/>
            <person name="Cheng L."/>
            <person name="Zhang W."/>
        </authorList>
    </citation>
    <scope>NUCLEOTIDE SEQUENCE [LARGE SCALE GENOMIC DNA]</scope>
    <source>
        <strain evidence="5 6">FJ1804</strain>
    </source>
</reference>
<dbReference type="InterPro" id="IPR021112">
    <property type="entry name" value="LtrB_C"/>
</dbReference>
<evidence type="ECO:0000313" key="5">
    <source>
        <dbReference type="EMBL" id="NGL84658.1"/>
    </source>
</evidence>
<dbReference type="RefSeq" id="WP_164336681.1">
    <property type="nucleotide sequence ID" value="NZ_JAAKFZ010000021.1"/>
</dbReference>